<accession>Q1YJ66</accession>
<dbReference type="Gene3D" id="3.60.21.10">
    <property type="match status" value="1"/>
</dbReference>
<reference evidence="1 2" key="1">
    <citation type="journal article" date="2008" name="Appl. Environ. Microbiol.">
        <title>Genomic insights into Mn(II) oxidation by the marine alphaproteobacterium Aurantimonas sp. strain SI85-9A1.</title>
        <authorList>
            <person name="Dick G.J."/>
            <person name="Podell S."/>
            <person name="Johnson H.A."/>
            <person name="Rivera-Espinoza Y."/>
            <person name="Bernier-Latmani R."/>
            <person name="McCarthy J.K."/>
            <person name="Torpey J.W."/>
            <person name="Clement B.G."/>
            <person name="Gaasterland T."/>
            <person name="Tebo B.M."/>
        </authorList>
    </citation>
    <scope>NUCLEOTIDE SEQUENCE [LARGE SCALE GENOMIC DNA]</scope>
    <source>
        <strain evidence="1 2">SI85-9A1</strain>
    </source>
</reference>
<dbReference type="Proteomes" id="UP000000321">
    <property type="component" value="Unassembled WGS sequence"/>
</dbReference>
<dbReference type="AlphaFoldDB" id="Q1YJ66"/>
<evidence type="ECO:0000313" key="2">
    <source>
        <dbReference type="Proteomes" id="UP000000321"/>
    </source>
</evidence>
<dbReference type="InterPro" id="IPR029052">
    <property type="entry name" value="Metallo-depent_PP-like"/>
</dbReference>
<dbReference type="EMBL" id="AAPJ01000003">
    <property type="protein sequence ID" value="EAS49901.1"/>
    <property type="molecule type" value="Genomic_DNA"/>
</dbReference>
<keyword evidence="1" id="KW-0378">Hydrolase</keyword>
<comment type="caution">
    <text evidence="1">The sequence shown here is derived from an EMBL/GenBank/DDBJ whole genome shotgun (WGS) entry which is preliminary data.</text>
</comment>
<keyword evidence="2" id="KW-1185">Reference proteome</keyword>
<protein>
    <submittedName>
        <fullName evidence="1">Putative phosphoesterase or phosphohydrolase</fullName>
    </submittedName>
</protein>
<dbReference type="GO" id="GO:0016787">
    <property type="term" value="F:hydrolase activity"/>
    <property type="evidence" value="ECO:0007669"/>
    <property type="project" value="UniProtKB-KW"/>
</dbReference>
<sequence length="204" mass="23348">MRAMAEIFFTADTHFGHRGIIAMCDRPFYDVEDMDEGLIRRWNDRVRKSDIVYHLGDFTMGATAGRGREIFDRLNGRKHLIIGNHDREKVRTLPWASPPRDRLMLRHPEEKMPVVLDHYALRTWPSLHHGAIHLYGHSHGSLPGIGRSVDVGVDVWNYTPVTLNEIRPTLERQQAVLDDARAARAVSEMDDEARGDAHTSELPL</sequence>
<proteinExistence type="predicted"/>
<name>Q1YJ66_AURMS</name>
<dbReference type="BioCyc" id="AURANTIMONAS:SI859A1_01254-MONOMER"/>
<organism evidence="1 2">
    <name type="scientific">Aurantimonas manganoxydans (strain ATCC BAA-1229 / DSM 21871 / SI85-9A1)</name>
    <dbReference type="NCBI Taxonomy" id="287752"/>
    <lineage>
        <taxon>Bacteria</taxon>
        <taxon>Pseudomonadati</taxon>
        <taxon>Pseudomonadota</taxon>
        <taxon>Alphaproteobacteria</taxon>
        <taxon>Hyphomicrobiales</taxon>
        <taxon>Aurantimonadaceae</taxon>
        <taxon>Aurantimonas</taxon>
    </lineage>
</organism>
<evidence type="ECO:0000313" key="1">
    <source>
        <dbReference type="EMBL" id="EAS49901.1"/>
    </source>
</evidence>
<gene>
    <name evidence="1" type="ORF">SI859A1_01254</name>
</gene>
<dbReference type="HOGENOM" id="CLU_092313_0_1_5"/>
<dbReference type="SUPFAM" id="SSF56300">
    <property type="entry name" value="Metallo-dependent phosphatases"/>
    <property type="match status" value="1"/>
</dbReference>